<keyword evidence="1" id="KW-0812">Transmembrane</keyword>
<accession>A0A1G1Y4T1</accession>
<evidence type="ECO:0000313" key="3">
    <source>
        <dbReference type="Proteomes" id="UP000178432"/>
    </source>
</evidence>
<name>A0A1G1Y4T1_9BACT</name>
<organism evidence="2 3">
    <name type="scientific">Candidatus Buchananbacteria bacterium RIFCSPHIGHO2_01_FULL_46_12</name>
    <dbReference type="NCBI Taxonomy" id="1797536"/>
    <lineage>
        <taxon>Bacteria</taxon>
        <taxon>Candidatus Buchananiibacteriota</taxon>
    </lineage>
</organism>
<dbReference type="EMBL" id="MHIF01000042">
    <property type="protein sequence ID" value="OGY47349.1"/>
    <property type="molecule type" value="Genomic_DNA"/>
</dbReference>
<dbReference type="AlphaFoldDB" id="A0A1G1Y4T1"/>
<reference evidence="2 3" key="1">
    <citation type="journal article" date="2016" name="Nat. Commun.">
        <title>Thousands of microbial genomes shed light on interconnected biogeochemical processes in an aquifer system.</title>
        <authorList>
            <person name="Anantharaman K."/>
            <person name="Brown C.T."/>
            <person name="Hug L.A."/>
            <person name="Sharon I."/>
            <person name="Castelle C.J."/>
            <person name="Probst A.J."/>
            <person name="Thomas B.C."/>
            <person name="Singh A."/>
            <person name="Wilkins M.J."/>
            <person name="Karaoz U."/>
            <person name="Brodie E.L."/>
            <person name="Williams K.H."/>
            <person name="Hubbard S.S."/>
            <person name="Banfield J.F."/>
        </authorList>
    </citation>
    <scope>NUCLEOTIDE SEQUENCE [LARGE SCALE GENOMIC DNA]</scope>
</reference>
<keyword evidence="1" id="KW-0472">Membrane</keyword>
<keyword evidence="1" id="KW-1133">Transmembrane helix</keyword>
<evidence type="ECO:0000313" key="2">
    <source>
        <dbReference type="EMBL" id="OGY47349.1"/>
    </source>
</evidence>
<dbReference type="Proteomes" id="UP000178432">
    <property type="component" value="Unassembled WGS sequence"/>
</dbReference>
<proteinExistence type="predicted"/>
<gene>
    <name evidence="2" type="ORF">A2663_01045</name>
</gene>
<comment type="caution">
    <text evidence="2">The sequence shown here is derived from an EMBL/GenBank/DDBJ whole genome shotgun (WGS) entry which is preliminary data.</text>
</comment>
<sequence>MDLKNIPKSKKTLAVINFVLLITLVFSLAINQIVIAKIYDALGIKKGIFKKIAASIIKPGSFSAALTGDVAQDAIKLAISQGIPEIYGEELGVSFDQVEPAMNIMKQFDPTYGKQKLVLTGDGLKRYIDVGLKISCEYCCGAKAIIGADGSGACGCAHSQAMRGLMAYLIQNHGSEYTNDEILRELARWKGMYFPKQMIQKLASQLQGADFTPDTAALVLGLNLPDYGQGSKTAPLPADLKSLPNMVGGC</sequence>
<protein>
    <submittedName>
        <fullName evidence="2">Uncharacterized protein</fullName>
    </submittedName>
</protein>
<evidence type="ECO:0000256" key="1">
    <source>
        <dbReference type="SAM" id="Phobius"/>
    </source>
</evidence>
<feature type="transmembrane region" description="Helical" evidence="1">
    <location>
        <begin position="12"/>
        <end position="30"/>
    </location>
</feature>